<name>A0A1J5RD29_9ZZZZ</name>
<dbReference type="InterPro" id="IPR013546">
    <property type="entry name" value="PII_UdlTrfase/GS_AdlTrfase"/>
</dbReference>
<gene>
    <name evidence="9" type="primary">glnE_6</name>
    <name evidence="9" type="ORF">GALL_305700</name>
</gene>
<dbReference type="GO" id="GO:0005524">
    <property type="term" value="F:ATP binding"/>
    <property type="evidence" value="ECO:0007669"/>
    <property type="project" value="UniProtKB-KW"/>
</dbReference>
<keyword evidence="9" id="KW-0436">Ligase</keyword>
<keyword evidence="1 9" id="KW-0808">Transferase</keyword>
<dbReference type="PANTHER" id="PTHR30621:SF0">
    <property type="entry name" value="BIFUNCTIONAL GLUTAMINE SYNTHETASE ADENYLYLTRANSFERASE_ADENYLYL-REMOVING ENZYME"/>
    <property type="match status" value="1"/>
</dbReference>
<keyword evidence="4" id="KW-0067">ATP-binding</keyword>
<dbReference type="Pfam" id="PF03710">
    <property type="entry name" value="GlnE"/>
    <property type="match status" value="2"/>
</dbReference>
<dbReference type="Gene3D" id="3.30.460.10">
    <property type="entry name" value="Beta Polymerase, domain 2"/>
    <property type="match status" value="2"/>
</dbReference>
<dbReference type="NCBIfam" id="NF008292">
    <property type="entry name" value="PRK11072.1"/>
    <property type="match status" value="1"/>
</dbReference>
<keyword evidence="2 9" id="KW-0548">Nucleotidyltransferase</keyword>
<keyword evidence="5" id="KW-0460">Magnesium</keyword>
<dbReference type="InterPro" id="IPR043519">
    <property type="entry name" value="NT_sf"/>
</dbReference>
<evidence type="ECO:0000259" key="8">
    <source>
        <dbReference type="Pfam" id="PF08335"/>
    </source>
</evidence>
<feature type="domain" description="Glutamate-ammonia ligase adenylyltransferase repeated" evidence="7">
    <location>
        <begin position="72"/>
        <end position="316"/>
    </location>
</feature>
<evidence type="ECO:0000256" key="2">
    <source>
        <dbReference type="ARBA" id="ARBA00022695"/>
    </source>
</evidence>
<dbReference type="CDD" id="cd05401">
    <property type="entry name" value="NT_GlnE_GlnD_like"/>
    <property type="match status" value="2"/>
</dbReference>
<feature type="domain" description="Glutamate-ammonia ligase adenylyltransferase repeated" evidence="7">
    <location>
        <begin position="592"/>
        <end position="834"/>
    </location>
</feature>
<keyword evidence="3" id="KW-0547">Nucleotide-binding</keyword>
<evidence type="ECO:0000313" key="9">
    <source>
        <dbReference type="EMBL" id="OIQ87563.1"/>
    </source>
</evidence>
<evidence type="ECO:0000256" key="4">
    <source>
        <dbReference type="ARBA" id="ARBA00022840"/>
    </source>
</evidence>
<feature type="domain" description="PII-uridylyltransferase/Glutamine-synthetase adenylyltransferase" evidence="8">
    <location>
        <begin position="338"/>
        <end position="478"/>
    </location>
</feature>
<dbReference type="Pfam" id="PF08335">
    <property type="entry name" value="GlnD_UR_UTase"/>
    <property type="match status" value="2"/>
</dbReference>
<dbReference type="Gene3D" id="1.20.120.330">
    <property type="entry name" value="Nucleotidyltransferases domain 2"/>
    <property type="match status" value="2"/>
</dbReference>
<accession>A0A1J5RD29</accession>
<dbReference type="GO" id="GO:0008882">
    <property type="term" value="F:[glutamate-ammonia-ligase] adenylyltransferase activity"/>
    <property type="evidence" value="ECO:0007669"/>
    <property type="project" value="UniProtKB-EC"/>
</dbReference>
<dbReference type="EC" id="2.7.7.42" evidence="9"/>
<dbReference type="GO" id="GO:0016874">
    <property type="term" value="F:ligase activity"/>
    <property type="evidence" value="ECO:0007669"/>
    <property type="project" value="UniProtKB-KW"/>
</dbReference>
<dbReference type="SUPFAM" id="SSF81301">
    <property type="entry name" value="Nucleotidyltransferase"/>
    <property type="match status" value="2"/>
</dbReference>
<dbReference type="InterPro" id="IPR023057">
    <property type="entry name" value="GlnE"/>
</dbReference>
<dbReference type="InterPro" id="IPR005190">
    <property type="entry name" value="GlnE_rpt_dom"/>
</dbReference>
<protein>
    <submittedName>
        <fullName evidence="9">Glutamate-ammonia-ligase adenylyltransferase</fullName>
        <ecNumber evidence="9">2.7.7.42</ecNumber>
    </submittedName>
</protein>
<evidence type="ECO:0000256" key="1">
    <source>
        <dbReference type="ARBA" id="ARBA00022679"/>
    </source>
</evidence>
<feature type="domain" description="PII-uridylyltransferase/Glutamine-synthetase adenylyltransferase" evidence="8">
    <location>
        <begin position="858"/>
        <end position="993"/>
    </location>
</feature>
<dbReference type="SUPFAM" id="SSF81593">
    <property type="entry name" value="Nucleotidyltransferase substrate binding subunit/domain"/>
    <property type="match status" value="2"/>
</dbReference>
<evidence type="ECO:0000256" key="5">
    <source>
        <dbReference type="ARBA" id="ARBA00022842"/>
    </source>
</evidence>
<reference evidence="9" key="1">
    <citation type="submission" date="2016-10" db="EMBL/GenBank/DDBJ databases">
        <title>Sequence of Gallionella enrichment culture.</title>
        <authorList>
            <person name="Poehlein A."/>
            <person name="Muehling M."/>
            <person name="Daniel R."/>
        </authorList>
    </citation>
    <scope>NUCLEOTIDE SEQUENCE</scope>
</reference>
<proteinExistence type="inferred from homology"/>
<comment type="caution">
    <text evidence="9">The sequence shown here is derived from an EMBL/GenBank/DDBJ whole genome shotgun (WGS) entry which is preliminary data.</text>
</comment>
<organism evidence="9">
    <name type="scientific">mine drainage metagenome</name>
    <dbReference type="NCBI Taxonomy" id="410659"/>
    <lineage>
        <taxon>unclassified sequences</taxon>
        <taxon>metagenomes</taxon>
        <taxon>ecological metagenomes</taxon>
    </lineage>
</organism>
<sequence length="1010" mass="109179">MILPESGPAMRFAWPLAASIADQIHAPPLVADPAMAERHHERFMDAVAACDDAILAQEIGECLADGNISAVLSSIFGNSPYLSHCAVRDPAFTAALLRHGPDAGFAALLRDLRAEAAAHTDIAALMRGLRVAKRRAALLIGLADIAGLWPLERVTAALSTLADNALSAAAAHLLAAAHQAGEIILPHPDQPERDSGLVILGMGKLGGLELNYSSDIDIIVFYDPDALAYRGRKSLGEMFIRLARDLVRIMEERTGDGYVFRTDLRLRPDPGSTPAAISLQAAELYYEGMGQNWERAAMIKARPVAGDLAAGAAFLKTLRPFIWRKHLDFAAIQDIHSIKRQINAHKGGSRIAVAGHNIKLGRGGIREIEFFAQTQQLIWGGREMDLRLSGTCGALTALAAAGHVADTTAAELTEAYHFLRGLEHRLQMTDDKQTQTLPADAAALRALALFCGFEGTDGFAQALTRRLKTVESHYAALFEDAPPLDTAGGNLVFTGGENDPDTLKTLAGMGFTNPESVASALRGWHHGRMRATRSTRARELLTELTPRLLAALAATAEPDAAFMRFDAFLASLPAGIALFSLFQANPGLLDLVAELMGDAPRLAETLARAPTLLDGVLSAAFFDPPPAAAALAADLGRHLERAGDDYQDMLDLARRWTNEQKFRIGVQCLRGLLSPGQAARHFSDLAEAVLATVQPWVEAEFSRAHGRFGQAGAALIAMGKMGSREMTAASDLDLILVYDVPDGAEQSDGPRPLSPGTYFARLTQRLINALTAKTAEGALYEVDMRLRPSGSSGPIATSLAAFRQYHEKDAWTWEHMALTRARVITGPPGLAARIETVIRETLTRRRDPEILLADVADMRRRMAREHGTDNPWEVKQRRGGMVDIDFIAQYLQLRWAADHPGLLQTGTQAVLERAQALGLLAGDDAETLIAALDIWVAVQQILRQTIAGQFTEEKAPGRLKEVLARAAHQPHFNQLKAVMAERAAQVSALYQRLIDTPASPILAARKDVSS</sequence>
<evidence type="ECO:0000259" key="7">
    <source>
        <dbReference type="Pfam" id="PF03710"/>
    </source>
</evidence>
<dbReference type="AlphaFoldDB" id="A0A1J5RD29"/>
<dbReference type="HAMAP" id="MF_00802">
    <property type="entry name" value="GlnE"/>
    <property type="match status" value="1"/>
</dbReference>
<dbReference type="EMBL" id="MLJW01000416">
    <property type="protein sequence ID" value="OIQ87563.1"/>
    <property type="molecule type" value="Genomic_DNA"/>
</dbReference>
<dbReference type="GO" id="GO:0005829">
    <property type="term" value="C:cytosol"/>
    <property type="evidence" value="ECO:0007669"/>
    <property type="project" value="TreeGrafter"/>
</dbReference>
<keyword evidence="6" id="KW-0511">Multifunctional enzyme</keyword>
<dbReference type="Gene3D" id="1.20.120.1510">
    <property type="match status" value="1"/>
</dbReference>
<dbReference type="PANTHER" id="PTHR30621">
    <property type="entry name" value="GLUTAMINE SYNTHETASE ADENYLYLTRANSFERASE"/>
    <property type="match status" value="1"/>
</dbReference>
<evidence type="ECO:0000256" key="3">
    <source>
        <dbReference type="ARBA" id="ARBA00022741"/>
    </source>
</evidence>
<dbReference type="NCBIfam" id="NF010706">
    <property type="entry name" value="PRK14108.1"/>
    <property type="match status" value="1"/>
</dbReference>
<evidence type="ECO:0000256" key="6">
    <source>
        <dbReference type="ARBA" id="ARBA00023268"/>
    </source>
</evidence>
<dbReference type="GO" id="GO:0000820">
    <property type="term" value="P:regulation of glutamine family amino acid metabolic process"/>
    <property type="evidence" value="ECO:0007669"/>
    <property type="project" value="TreeGrafter"/>
</dbReference>